<comment type="similarity">
    <text evidence="1">Belongs to the ABC transporter superfamily.</text>
</comment>
<dbReference type="SUPFAM" id="SSF52540">
    <property type="entry name" value="P-loop containing nucleoside triphosphate hydrolases"/>
    <property type="match status" value="1"/>
</dbReference>
<keyword evidence="2" id="KW-0813">Transport</keyword>
<dbReference type="EMBL" id="JAGSOJ010000002">
    <property type="protein sequence ID" value="MCM1990272.1"/>
    <property type="molecule type" value="Genomic_DNA"/>
</dbReference>
<evidence type="ECO:0000256" key="3">
    <source>
        <dbReference type="ARBA" id="ARBA00022741"/>
    </source>
</evidence>
<dbReference type="InterPro" id="IPR003593">
    <property type="entry name" value="AAA+_ATPase"/>
</dbReference>
<sequence>MNDIAIKVENLNLKYIFINSMGVKKYIANILKKNKSRTKEVLALTGVSFELEKGKTLGIIGSNGSGKSTLLRVLAQLYTPDIGKVALYSESVALLALGTGFQPELTGIENIYLSGLLLGMSKETIDKKINEIVEFSGIGDFVNSPVKTYSSGMKARLGFSIATNIEPDILLIDEILGVGDEAFKKKSNNRIKELIESNKTVVLVSHSVAAIREVCDCVLWLHKGEVVKFGDDVIGITEEYRNCLRNSK</sequence>
<feature type="domain" description="ABC transporter" evidence="5">
    <location>
        <begin position="25"/>
        <end position="248"/>
    </location>
</feature>
<keyword evidence="7" id="KW-1185">Reference proteome</keyword>
<dbReference type="PANTHER" id="PTHR46743:SF2">
    <property type="entry name" value="TEICHOIC ACIDS EXPORT ATP-BINDING PROTEIN TAGH"/>
    <property type="match status" value="1"/>
</dbReference>
<evidence type="ECO:0000313" key="7">
    <source>
        <dbReference type="Proteomes" id="UP001056429"/>
    </source>
</evidence>
<dbReference type="PROSITE" id="PS00211">
    <property type="entry name" value="ABC_TRANSPORTER_1"/>
    <property type="match status" value="1"/>
</dbReference>
<accession>A0A9J6P3Y2</accession>
<gene>
    <name evidence="6" type="ORF">KDK92_11050</name>
</gene>
<dbReference type="GO" id="GO:0005524">
    <property type="term" value="F:ATP binding"/>
    <property type="evidence" value="ECO:0007669"/>
    <property type="project" value="UniProtKB-KW"/>
</dbReference>
<dbReference type="GO" id="GO:0140359">
    <property type="term" value="F:ABC-type transporter activity"/>
    <property type="evidence" value="ECO:0007669"/>
    <property type="project" value="InterPro"/>
</dbReference>
<name>A0A9J6P3Y2_9CLOT</name>
<dbReference type="InterPro" id="IPR003439">
    <property type="entry name" value="ABC_transporter-like_ATP-bd"/>
</dbReference>
<comment type="caution">
    <text evidence="6">The sequence shown here is derived from an EMBL/GenBank/DDBJ whole genome shotgun (WGS) entry which is preliminary data.</text>
</comment>
<reference evidence="6" key="2">
    <citation type="submission" date="2021-04" db="EMBL/GenBank/DDBJ databases">
        <authorList>
            <person name="Dong X."/>
        </authorList>
    </citation>
    <scope>NUCLEOTIDE SEQUENCE</scope>
    <source>
        <strain evidence="6">ZWT</strain>
    </source>
</reference>
<dbReference type="InterPro" id="IPR027417">
    <property type="entry name" value="P-loop_NTPase"/>
</dbReference>
<organism evidence="6 7">
    <name type="scientific">Oceanirhabdus seepicola</name>
    <dbReference type="NCBI Taxonomy" id="2828781"/>
    <lineage>
        <taxon>Bacteria</taxon>
        <taxon>Bacillati</taxon>
        <taxon>Bacillota</taxon>
        <taxon>Clostridia</taxon>
        <taxon>Eubacteriales</taxon>
        <taxon>Clostridiaceae</taxon>
        <taxon>Oceanirhabdus</taxon>
    </lineage>
</organism>
<dbReference type="CDD" id="cd03220">
    <property type="entry name" value="ABC_KpsT_Wzt"/>
    <property type="match status" value="1"/>
</dbReference>
<dbReference type="GO" id="GO:0016020">
    <property type="term" value="C:membrane"/>
    <property type="evidence" value="ECO:0007669"/>
    <property type="project" value="InterPro"/>
</dbReference>
<evidence type="ECO:0000313" key="6">
    <source>
        <dbReference type="EMBL" id="MCM1990272.1"/>
    </source>
</evidence>
<dbReference type="AlphaFoldDB" id="A0A9J6P3Y2"/>
<dbReference type="PANTHER" id="PTHR46743">
    <property type="entry name" value="TEICHOIC ACIDS EXPORT ATP-BINDING PROTEIN TAGH"/>
    <property type="match status" value="1"/>
</dbReference>
<proteinExistence type="inferred from homology"/>
<keyword evidence="4 6" id="KW-0067">ATP-binding</keyword>
<evidence type="ECO:0000256" key="1">
    <source>
        <dbReference type="ARBA" id="ARBA00005417"/>
    </source>
</evidence>
<dbReference type="InterPro" id="IPR017871">
    <property type="entry name" value="ABC_transporter-like_CS"/>
</dbReference>
<dbReference type="SMART" id="SM00382">
    <property type="entry name" value="AAA"/>
    <property type="match status" value="1"/>
</dbReference>
<reference evidence="6" key="1">
    <citation type="journal article" date="2021" name="mSystems">
        <title>Bacteria and Archaea Synergistically Convert Glycine Betaine to Biogenic Methane in the Formosa Cold Seep of the South China Sea.</title>
        <authorList>
            <person name="Li L."/>
            <person name="Zhang W."/>
            <person name="Zhang S."/>
            <person name="Song L."/>
            <person name="Sun Q."/>
            <person name="Zhang H."/>
            <person name="Xiang H."/>
            <person name="Dong X."/>
        </authorList>
    </citation>
    <scope>NUCLEOTIDE SEQUENCE</scope>
    <source>
        <strain evidence="6">ZWT</strain>
    </source>
</reference>
<dbReference type="GO" id="GO:0016887">
    <property type="term" value="F:ATP hydrolysis activity"/>
    <property type="evidence" value="ECO:0007669"/>
    <property type="project" value="InterPro"/>
</dbReference>
<evidence type="ECO:0000259" key="5">
    <source>
        <dbReference type="PROSITE" id="PS50893"/>
    </source>
</evidence>
<evidence type="ECO:0000256" key="4">
    <source>
        <dbReference type="ARBA" id="ARBA00022840"/>
    </source>
</evidence>
<dbReference type="Gene3D" id="3.40.50.300">
    <property type="entry name" value="P-loop containing nucleotide triphosphate hydrolases"/>
    <property type="match status" value="1"/>
</dbReference>
<dbReference type="InterPro" id="IPR015860">
    <property type="entry name" value="ABC_transpr_TagH-like"/>
</dbReference>
<protein>
    <submittedName>
        <fullName evidence="6">ABC transporter ATP-binding protein</fullName>
    </submittedName>
</protein>
<dbReference type="Pfam" id="PF00005">
    <property type="entry name" value="ABC_tran"/>
    <property type="match status" value="1"/>
</dbReference>
<keyword evidence="3" id="KW-0547">Nucleotide-binding</keyword>
<dbReference type="PROSITE" id="PS50893">
    <property type="entry name" value="ABC_TRANSPORTER_2"/>
    <property type="match status" value="1"/>
</dbReference>
<dbReference type="Proteomes" id="UP001056429">
    <property type="component" value="Unassembled WGS sequence"/>
</dbReference>
<dbReference type="InterPro" id="IPR050683">
    <property type="entry name" value="Bact_Polysacc_Export_ATP-bd"/>
</dbReference>
<evidence type="ECO:0000256" key="2">
    <source>
        <dbReference type="ARBA" id="ARBA00022448"/>
    </source>
</evidence>